<evidence type="ECO:0000313" key="2">
    <source>
        <dbReference type="EMBL" id="KEP55028.1"/>
    </source>
</evidence>
<sequence>MSCLHLWCIGRRVNMTARLREFRGVKGMTGRRLRILRALVDWLVWSLEMLVLFNNTLKVMRRLHMLEAFGRGPGIMIEPRDLSRFHWKIFGPDGMRWMLLRLDWVWPRLNINWIATSIAVCLFVLLITLFIIIVFERHL</sequence>
<reference evidence="2 3" key="1">
    <citation type="submission" date="2013-12" db="EMBL/GenBank/DDBJ databases">
        <authorList>
            <person name="Cubeta M."/>
            <person name="Pakala S."/>
            <person name="Fedorova N."/>
            <person name="Thomas E."/>
            <person name="Dean R."/>
            <person name="Jabaji S."/>
            <person name="Neate S."/>
            <person name="Toda T."/>
            <person name="Tavantzis S."/>
            <person name="Vilgalys R."/>
            <person name="Bharathan N."/>
            <person name="Pakala S."/>
            <person name="Losada L.S."/>
            <person name="Zafar N."/>
            <person name="Nierman W."/>
        </authorList>
    </citation>
    <scope>NUCLEOTIDE SEQUENCE [LARGE SCALE GENOMIC DNA]</scope>
    <source>
        <strain evidence="2 3">123E</strain>
    </source>
</reference>
<dbReference type="Proteomes" id="UP000027456">
    <property type="component" value="Unassembled WGS sequence"/>
</dbReference>
<keyword evidence="1" id="KW-1133">Transmembrane helix</keyword>
<feature type="transmembrane region" description="Helical" evidence="1">
    <location>
        <begin position="35"/>
        <end position="53"/>
    </location>
</feature>
<keyword evidence="1 2" id="KW-0812">Transmembrane</keyword>
<protein>
    <submittedName>
        <fullName evidence="2">Putative transmembrane protein</fullName>
    </submittedName>
</protein>
<dbReference type="HOGENOM" id="CLU_1846228_0_0_1"/>
<evidence type="ECO:0000256" key="1">
    <source>
        <dbReference type="SAM" id="Phobius"/>
    </source>
</evidence>
<feature type="transmembrane region" description="Helical" evidence="1">
    <location>
        <begin position="111"/>
        <end position="135"/>
    </location>
</feature>
<accession>A0A074SDW2</accession>
<keyword evidence="3" id="KW-1185">Reference proteome</keyword>
<proteinExistence type="predicted"/>
<dbReference type="AlphaFoldDB" id="A0A074SDW2"/>
<gene>
    <name evidence="2" type="ORF">V565_010190</name>
</gene>
<dbReference type="EMBL" id="AZST01000013">
    <property type="protein sequence ID" value="KEP55028.1"/>
    <property type="molecule type" value="Genomic_DNA"/>
</dbReference>
<comment type="caution">
    <text evidence="2">The sequence shown here is derived from an EMBL/GenBank/DDBJ whole genome shotgun (WGS) entry which is preliminary data.</text>
</comment>
<organism evidence="2 3">
    <name type="scientific">Rhizoctonia solani 123E</name>
    <dbReference type="NCBI Taxonomy" id="1423351"/>
    <lineage>
        <taxon>Eukaryota</taxon>
        <taxon>Fungi</taxon>
        <taxon>Dikarya</taxon>
        <taxon>Basidiomycota</taxon>
        <taxon>Agaricomycotina</taxon>
        <taxon>Agaricomycetes</taxon>
        <taxon>Cantharellales</taxon>
        <taxon>Ceratobasidiaceae</taxon>
        <taxon>Rhizoctonia</taxon>
    </lineage>
</organism>
<keyword evidence="1" id="KW-0472">Membrane</keyword>
<evidence type="ECO:0000313" key="3">
    <source>
        <dbReference type="Proteomes" id="UP000027456"/>
    </source>
</evidence>
<name>A0A074SDW2_9AGAM</name>